<dbReference type="InterPro" id="IPR014284">
    <property type="entry name" value="RNA_pol_sigma-70_dom"/>
</dbReference>
<name>N6ZE00_THAL4</name>
<dbReference type="InterPro" id="IPR013324">
    <property type="entry name" value="RNA_pol_sigma_r3/r4-like"/>
</dbReference>
<dbReference type="eggNOG" id="COG1595">
    <property type="taxonomic scope" value="Bacteria"/>
</dbReference>
<dbReference type="PANTHER" id="PTHR30273">
    <property type="entry name" value="PERIPLASMIC SIGNAL SENSOR AND SIGMA FACTOR ACTIVATOR FECR-RELATED"/>
    <property type="match status" value="1"/>
</dbReference>
<feature type="domain" description="FecR protein" evidence="1">
    <location>
        <begin position="197"/>
        <end position="277"/>
    </location>
</feature>
<dbReference type="Pfam" id="PF08281">
    <property type="entry name" value="Sigma70_r4_2"/>
    <property type="match status" value="1"/>
</dbReference>
<dbReference type="InterPro" id="IPR012373">
    <property type="entry name" value="Ferrdict_sens_TM"/>
</dbReference>
<evidence type="ECO:0000259" key="2">
    <source>
        <dbReference type="Pfam" id="PF08281"/>
    </source>
</evidence>
<dbReference type="EMBL" id="AMXE01000003">
    <property type="protein sequence ID" value="ENO90364.1"/>
    <property type="molecule type" value="Genomic_DNA"/>
</dbReference>
<dbReference type="GO" id="GO:0016987">
    <property type="term" value="F:sigma factor activity"/>
    <property type="evidence" value="ECO:0007669"/>
    <property type="project" value="InterPro"/>
</dbReference>
<dbReference type="InterPro" id="IPR036388">
    <property type="entry name" value="WH-like_DNA-bd_sf"/>
</dbReference>
<dbReference type="STRING" id="1123367.GCA_000621305_01846"/>
<dbReference type="Proteomes" id="UP000013232">
    <property type="component" value="Unassembled WGS sequence"/>
</dbReference>
<accession>N6ZE00</accession>
<dbReference type="Gene3D" id="2.60.120.1440">
    <property type="match status" value="1"/>
</dbReference>
<protein>
    <submittedName>
        <fullName evidence="3">Anti-FecI sigma factor FecR</fullName>
    </submittedName>
</protein>
<proteinExistence type="predicted"/>
<sequence>MQETWLQLAEQDGSAFILGHEDGLRAYVYTVAANLEIDERRHASRSRERFVTVDDPASLDALATVPDIGHTHLTREALEHIGAALDRLPRRTRDIFLASRLDGAARADIAERYGVSLKTVEREITTAATRLENALYARRGETPPAATGRARRKNLSRLLGLAGALLALPAAWQGWRHLVPHWRGAWSTASARFDGQALPDGSSVLLDSATAIEFAYYATRRVATLRQGAAFFQVVRDAGRPFTVHALDVRITVLGTRFGVDVEAGQVRVDVESGRVRVQAGDGSARELGAGESLSVRERGGFTADVSHGQPGHAAPWREGWLNFDDVPLEQAVQRLSRYTPHAIHVEPGIAGLRVYGRVSIADSKAWLRQLPSILPVRLVQESDGGLRIVRRA</sequence>
<feature type="domain" description="RNA polymerase sigma factor 70 region 4 type 2" evidence="2">
    <location>
        <begin position="81"/>
        <end position="127"/>
    </location>
</feature>
<dbReference type="InterPro" id="IPR006860">
    <property type="entry name" value="FecR"/>
</dbReference>
<evidence type="ECO:0000313" key="3">
    <source>
        <dbReference type="EMBL" id="ENO90364.1"/>
    </source>
</evidence>
<comment type="caution">
    <text evidence="3">The sequence shown here is derived from an EMBL/GenBank/DDBJ whole genome shotgun (WGS) entry which is preliminary data.</text>
</comment>
<evidence type="ECO:0000259" key="1">
    <source>
        <dbReference type="Pfam" id="PF04773"/>
    </source>
</evidence>
<organism evidence="3 4">
    <name type="scientific">Thauera linaloolentis (strain DSM 12138 / JCM 21573 / CCUG 41526 / CIP 105981 / IAM 15112 / NBRC 102519 / 47Lol)</name>
    <dbReference type="NCBI Taxonomy" id="1123367"/>
    <lineage>
        <taxon>Bacteria</taxon>
        <taxon>Pseudomonadati</taxon>
        <taxon>Pseudomonadota</taxon>
        <taxon>Betaproteobacteria</taxon>
        <taxon>Rhodocyclales</taxon>
        <taxon>Zoogloeaceae</taxon>
        <taxon>Thauera</taxon>
    </lineage>
</organism>
<dbReference type="SUPFAM" id="SSF88659">
    <property type="entry name" value="Sigma3 and sigma4 domains of RNA polymerase sigma factors"/>
    <property type="match status" value="1"/>
</dbReference>
<keyword evidence="4" id="KW-1185">Reference proteome</keyword>
<dbReference type="Gene3D" id="1.10.10.10">
    <property type="entry name" value="Winged helix-like DNA-binding domain superfamily/Winged helix DNA-binding domain"/>
    <property type="match status" value="1"/>
</dbReference>
<dbReference type="eggNOG" id="COG3712">
    <property type="taxonomic scope" value="Bacteria"/>
</dbReference>
<dbReference type="Pfam" id="PF04773">
    <property type="entry name" value="FecR"/>
    <property type="match status" value="1"/>
</dbReference>
<dbReference type="PANTHER" id="PTHR30273:SF2">
    <property type="entry name" value="PROTEIN FECR"/>
    <property type="match status" value="1"/>
</dbReference>
<dbReference type="InterPro" id="IPR013249">
    <property type="entry name" value="RNA_pol_sigma70_r4_t2"/>
</dbReference>
<dbReference type="GO" id="GO:0006352">
    <property type="term" value="P:DNA-templated transcription initiation"/>
    <property type="evidence" value="ECO:0007669"/>
    <property type="project" value="InterPro"/>
</dbReference>
<reference evidence="3 4" key="1">
    <citation type="submission" date="2012-09" db="EMBL/GenBank/DDBJ databases">
        <title>Draft Genome Sequences of 6 Strains from Genus Thauera.</title>
        <authorList>
            <person name="Liu B."/>
            <person name="Shapleigh J.P."/>
            <person name="Frostegard A.H."/>
        </authorList>
    </citation>
    <scope>NUCLEOTIDE SEQUENCE [LARGE SCALE GENOMIC DNA]</scope>
    <source>
        <strain evidence="4">47Lol / DSM 12138</strain>
    </source>
</reference>
<dbReference type="NCBIfam" id="TIGR02937">
    <property type="entry name" value="sigma70-ECF"/>
    <property type="match status" value="1"/>
</dbReference>
<dbReference type="AlphaFoldDB" id="N6ZE00"/>
<evidence type="ECO:0000313" key="4">
    <source>
        <dbReference type="Proteomes" id="UP000013232"/>
    </source>
</evidence>
<gene>
    <name evidence="3" type="ORF">C666_01780</name>
</gene>
<dbReference type="GO" id="GO:0003677">
    <property type="term" value="F:DNA binding"/>
    <property type="evidence" value="ECO:0007669"/>
    <property type="project" value="InterPro"/>
</dbReference>
<dbReference type="GO" id="GO:0016989">
    <property type="term" value="F:sigma factor antagonist activity"/>
    <property type="evidence" value="ECO:0007669"/>
    <property type="project" value="TreeGrafter"/>
</dbReference>